<protein>
    <recommendedName>
        <fullName evidence="1">non-specific serine/threonine protein kinase</fullName>
        <ecNumber evidence="1">2.7.11.1</ecNumber>
    </recommendedName>
</protein>
<name>A0A7U2I8K4_PHANO</name>
<dbReference type="VEuPathDB" id="FungiDB:JI435_109350"/>
<sequence>MSIRGKYEPITTAAQGTGGNNNRGVIVVRHKKYKTVWIEKRVRPGAIIYGSAQREIRMMQQAGNHPNIVSLYDWTLEHERVGYGSLYLQRGELGPLDALIIRYRNKGKKLEDEGFAWKVLWDLTAAVVWLNTGCDVATMQRYAAAGRVIHKAPGWKPIYHRDIKPSNMFMTWEGQGDVRWPNMLLGDFGCALTDDDRPEANAMPLGDKDFAAPEEPAYSQYTDVYSSALVIACLGWMVHAPPKGIHALSNNWASAAMHGILDRMLNHYMRDRPTPGELPKYVYRAHQEWLATQRDYPGARLRTWGLFSQ</sequence>
<dbReference type="InterPro" id="IPR011009">
    <property type="entry name" value="Kinase-like_dom_sf"/>
</dbReference>
<dbReference type="Gene3D" id="1.10.510.10">
    <property type="entry name" value="Transferase(Phosphotransferase) domain 1"/>
    <property type="match status" value="1"/>
</dbReference>
<dbReference type="GO" id="GO:0004674">
    <property type="term" value="F:protein serine/threonine kinase activity"/>
    <property type="evidence" value="ECO:0007669"/>
    <property type="project" value="UniProtKB-EC"/>
</dbReference>
<dbReference type="PROSITE" id="PS50011">
    <property type="entry name" value="PROTEIN_KINASE_DOM"/>
    <property type="match status" value="1"/>
</dbReference>
<evidence type="ECO:0000256" key="1">
    <source>
        <dbReference type="ARBA" id="ARBA00012513"/>
    </source>
</evidence>
<dbReference type="EC" id="2.7.11.1" evidence="1"/>
<organism evidence="7 8">
    <name type="scientific">Phaeosphaeria nodorum (strain SN15 / ATCC MYA-4574 / FGSC 10173)</name>
    <name type="common">Glume blotch fungus</name>
    <name type="synonym">Parastagonospora nodorum</name>
    <dbReference type="NCBI Taxonomy" id="321614"/>
    <lineage>
        <taxon>Eukaryota</taxon>
        <taxon>Fungi</taxon>
        <taxon>Dikarya</taxon>
        <taxon>Ascomycota</taxon>
        <taxon>Pezizomycotina</taxon>
        <taxon>Dothideomycetes</taxon>
        <taxon>Pleosporomycetidae</taxon>
        <taxon>Pleosporales</taxon>
        <taxon>Pleosporineae</taxon>
        <taxon>Phaeosphaeriaceae</taxon>
        <taxon>Parastagonospora</taxon>
    </lineage>
</organism>
<proteinExistence type="predicted"/>
<dbReference type="Proteomes" id="UP000663193">
    <property type="component" value="Chromosome 18"/>
</dbReference>
<keyword evidence="3" id="KW-0547">Nucleotide-binding</keyword>
<gene>
    <name evidence="7" type="ORF">JI435_109350</name>
</gene>
<dbReference type="GO" id="GO:0005524">
    <property type="term" value="F:ATP binding"/>
    <property type="evidence" value="ECO:0007669"/>
    <property type="project" value="UniProtKB-KW"/>
</dbReference>
<dbReference type="OrthoDB" id="310217at2759"/>
<dbReference type="InterPro" id="IPR008271">
    <property type="entry name" value="Ser/Thr_kinase_AS"/>
</dbReference>
<accession>A0A7U2I8K4</accession>
<dbReference type="PANTHER" id="PTHR43671:SF13">
    <property type="entry name" value="SERINE_THREONINE-PROTEIN KINASE NEK2"/>
    <property type="match status" value="1"/>
</dbReference>
<keyword evidence="8" id="KW-1185">Reference proteome</keyword>
<dbReference type="EMBL" id="CP069040">
    <property type="protein sequence ID" value="QRD05013.1"/>
    <property type="molecule type" value="Genomic_DNA"/>
</dbReference>
<dbReference type="PROSITE" id="PS00108">
    <property type="entry name" value="PROTEIN_KINASE_ST"/>
    <property type="match status" value="1"/>
</dbReference>
<reference evidence="8" key="1">
    <citation type="journal article" date="2021" name="BMC Genomics">
        <title>Chromosome-level genome assembly and manually-curated proteome of model necrotroph Parastagonospora nodorum Sn15 reveals a genome-wide trove of candidate effector homologs, and redundancy of virulence-related functions within an accessory chromosome.</title>
        <authorList>
            <person name="Bertazzoni S."/>
            <person name="Jones D.A.B."/>
            <person name="Phan H.T."/>
            <person name="Tan K.-C."/>
            <person name="Hane J.K."/>
        </authorList>
    </citation>
    <scope>NUCLEOTIDE SEQUENCE [LARGE SCALE GENOMIC DNA]</scope>
    <source>
        <strain evidence="8">SN15 / ATCC MYA-4574 / FGSC 10173)</strain>
    </source>
</reference>
<dbReference type="PANTHER" id="PTHR43671">
    <property type="entry name" value="SERINE/THREONINE-PROTEIN KINASE NEK"/>
    <property type="match status" value="1"/>
</dbReference>
<evidence type="ECO:0000256" key="3">
    <source>
        <dbReference type="ARBA" id="ARBA00022741"/>
    </source>
</evidence>
<dbReference type="Pfam" id="PF00069">
    <property type="entry name" value="Pkinase"/>
    <property type="match status" value="1"/>
</dbReference>
<dbReference type="InterPro" id="IPR000719">
    <property type="entry name" value="Prot_kinase_dom"/>
</dbReference>
<evidence type="ECO:0000259" key="6">
    <source>
        <dbReference type="PROSITE" id="PS50011"/>
    </source>
</evidence>
<keyword evidence="4" id="KW-0418">Kinase</keyword>
<dbReference type="AlphaFoldDB" id="A0A7U2I8K4"/>
<evidence type="ECO:0000256" key="4">
    <source>
        <dbReference type="ARBA" id="ARBA00022777"/>
    </source>
</evidence>
<dbReference type="InterPro" id="IPR050660">
    <property type="entry name" value="NEK_Ser/Thr_kinase"/>
</dbReference>
<dbReference type="SMART" id="SM00220">
    <property type="entry name" value="S_TKc"/>
    <property type="match status" value="1"/>
</dbReference>
<dbReference type="SUPFAM" id="SSF56112">
    <property type="entry name" value="Protein kinase-like (PK-like)"/>
    <property type="match status" value="1"/>
</dbReference>
<keyword evidence="5" id="KW-0067">ATP-binding</keyword>
<evidence type="ECO:0000313" key="7">
    <source>
        <dbReference type="EMBL" id="QRD05013.1"/>
    </source>
</evidence>
<evidence type="ECO:0000313" key="8">
    <source>
        <dbReference type="Proteomes" id="UP000663193"/>
    </source>
</evidence>
<feature type="domain" description="Protein kinase" evidence="6">
    <location>
        <begin position="7"/>
        <end position="290"/>
    </location>
</feature>
<evidence type="ECO:0000256" key="5">
    <source>
        <dbReference type="ARBA" id="ARBA00022840"/>
    </source>
</evidence>
<keyword evidence="2" id="KW-0808">Transferase</keyword>
<evidence type="ECO:0000256" key="2">
    <source>
        <dbReference type="ARBA" id="ARBA00022679"/>
    </source>
</evidence>